<feature type="region of interest" description="Disordered" evidence="1">
    <location>
        <begin position="1"/>
        <end position="98"/>
    </location>
</feature>
<feature type="compositionally biased region" description="Low complexity" evidence="1">
    <location>
        <begin position="33"/>
        <end position="55"/>
    </location>
</feature>
<comment type="caution">
    <text evidence="2">The sequence shown here is derived from an EMBL/GenBank/DDBJ whole genome shotgun (WGS) entry which is preliminary data.</text>
</comment>
<name>A0A811YMF0_NYCPR</name>
<evidence type="ECO:0000256" key="1">
    <source>
        <dbReference type="SAM" id="MobiDB-lite"/>
    </source>
</evidence>
<dbReference type="AlphaFoldDB" id="A0A811YMF0"/>
<proteinExistence type="predicted"/>
<keyword evidence="3" id="KW-1185">Reference proteome</keyword>
<dbReference type="Proteomes" id="UP000645828">
    <property type="component" value="Unassembled WGS sequence"/>
</dbReference>
<reference evidence="2" key="1">
    <citation type="submission" date="2020-12" db="EMBL/GenBank/DDBJ databases">
        <authorList>
            <consortium name="Molecular Ecology Group"/>
        </authorList>
    </citation>
    <scope>NUCLEOTIDE SEQUENCE</scope>
    <source>
        <strain evidence="2">TBG_1078</strain>
    </source>
</reference>
<feature type="compositionally biased region" description="Basic and acidic residues" evidence="1">
    <location>
        <begin position="57"/>
        <end position="66"/>
    </location>
</feature>
<protein>
    <submittedName>
        <fullName evidence="2">(raccoon dog) hypothetical protein</fullName>
    </submittedName>
</protein>
<dbReference type="EMBL" id="CAJHUB010000680">
    <property type="protein sequence ID" value="CAD7677868.1"/>
    <property type="molecule type" value="Genomic_DNA"/>
</dbReference>
<feature type="compositionally biased region" description="Low complexity" evidence="1">
    <location>
        <begin position="83"/>
        <end position="98"/>
    </location>
</feature>
<organism evidence="2 3">
    <name type="scientific">Nyctereutes procyonoides</name>
    <name type="common">Raccoon dog</name>
    <name type="synonym">Canis procyonoides</name>
    <dbReference type="NCBI Taxonomy" id="34880"/>
    <lineage>
        <taxon>Eukaryota</taxon>
        <taxon>Metazoa</taxon>
        <taxon>Chordata</taxon>
        <taxon>Craniata</taxon>
        <taxon>Vertebrata</taxon>
        <taxon>Euteleostomi</taxon>
        <taxon>Mammalia</taxon>
        <taxon>Eutheria</taxon>
        <taxon>Laurasiatheria</taxon>
        <taxon>Carnivora</taxon>
        <taxon>Caniformia</taxon>
        <taxon>Canidae</taxon>
        <taxon>Nyctereutes</taxon>
    </lineage>
</organism>
<evidence type="ECO:0000313" key="3">
    <source>
        <dbReference type="Proteomes" id="UP000645828"/>
    </source>
</evidence>
<gene>
    <name evidence="2" type="ORF">NYPRO_LOCUS10666</name>
</gene>
<sequence>MATAASPPLAPPPARPRPRGRAPRPPGLGAPGLGLLLPLRLGARPSCTPGRPAWRARPRDDRREWGGDTQPGRTPPRAPRQDGGPAAEAPGPGAAGTTLAHHHAGLLTSSASIWSMVIWALHSF</sequence>
<evidence type="ECO:0000313" key="2">
    <source>
        <dbReference type="EMBL" id="CAD7677868.1"/>
    </source>
</evidence>
<accession>A0A811YMF0</accession>